<accession>A0A9P6APM0</accession>
<keyword evidence="2" id="KW-1185">Reference proteome</keyword>
<sequence>TGACDPPVTSPKTIVLLRDYLESWERKILETHPARPAHMGLKRTANEGTNYYADHLEDDMVEPGLHALNSTYDACWQSFIAADEDHVKASTQYFEDTGVIALLC</sequence>
<dbReference type="EMBL" id="MU129043">
    <property type="protein sequence ID" value="KAF9509115.1"/>
    <property type="molecule type" value="Genomic_DNA"/>
</dbReference>
<gene>
    <name evidence="1" type="ORF">BS47DRAFT_1280636</name>
</gene>
<evidence type="ECO:0000313" key="1">
    <source>
        <dbReference type="EMBL" id="KAF9509115.1"/>
    </source>
</evidence>
<dbReference type="Proteomes" id="UP000886523">
    <property type="component" value="Unassembled WGS sequence"/>
</dbReference>
<reference evidence="1" key="1">
    <citation type="journal article" date="2020" name="Nat. Commun.">
        <title>Large-scale genome sequencing of mycorrhizal fungi provides insights into the early evolution of symbiotic traits.</title>
        <authorList>
            <person name="Miyauchi S."/>
            <person name="Kiss E."/>
            <person name="Kuo A."/>
            <person name="Drula E."/>
            <person name="Kohler A."/>
            <person name="Sanchez-Garcia M."/>
            <person name="Morin E."/>
            <person name="Andreopoulos B."/>
            <person name="Barry K.W."/>
            <person name="Bonito G."/>
            <person name="Buee M."/>
            <person name="Carver A."/>
            <person name="Chen C."/>
            <person name="Cichocki N."/>
            <person name="Clum A."/>
            <person name="Culley D."/>
            <person name="Crous P.W."/>
            <person name="Fauchery L."/>
            <person name="Girlanda M."/>
            <person name="Hayes R.D."/>
            <person name="Keri Z."/>
            <person name="LaButti K."/>
            <person name="Lipzen A."/>
            <person name="Lombard V."/>
            <person name="Magnuson J."/>
            <person name="Maillard F."/>
            <person name="Murat C."/>
            <person name="Nolan M."/>
            <person name="Ohm R.A."/>
            <person name="Pangilinan J."/>
            <person name="Pereira M.F."/>
            <person name="Perotto S."/>
            <person name="Peter M."/>
            <person name="Pfister S."/>
            <person name="Riley R."/>
            <person name="Sitrit Y."/>
            <person name="Stielow J.B."/>
            <person name="Szollosi G."/>
            <person name="Zifcakova L."/>
            <person name="Stursova M."/>
            <person name="Spatafora J.W."/>
            <person name="Tedersoo L."/>
            <person name="Vaario L.M."/>
            <person name="Yamada A."/>
            <person name="Yan M."/>
            <person name="Wang P."/>
            <person name="Xu J."/>
            <person name="Bruns T."/>
            <person name="Baldrian P."/>
            <person name="Vilgalys R."/>
            <person name="Dunand C."/>
            <person name="Henrissat B."/>
            <person name="Grigoriev I.V."/>
            <person name="Hibbett D."/>
            <person name="Nagy L.G."/>
            <person name="Martin F.M."/>
        </authorList>
    </citation>
    <scope>NUCLEOTIDE SEQUENCE</scope>
    <source>
        <strain evidence="1">UP504</strain>
    </source>
</reference>
<dbReference type="OrthoDB" id="2666777at2759"/>
<protein>
    <submittedName>
        <fullName evidence="1">Uncharacterized protein</fullName>
    </submittedName>
</protein>
<organism evidence="1 2">
    <name type="scientific">Hydnum rufescens UP504</name>
    <dbReference type="NCBI Taxonomy" id="1448309"/>
    <lineage>
        <taxon>Eukaryota</taxon>
        <taxon>Fungi</taxon>
        <taxon>Dikarya</taxon>
        <taxon>Basidiomycota</taxon>
        <taxon>Agaricomycotina</taxon>
        <taxon>Agaricomycetes</taxon>
        <taxon>Cantharellales</taxon>
        <taxon>Hydnaceae</taxon>
        <taxon>Hydnum</taxon>
    </lineage>
</organism>
<proteinExistence type="predicted"/>
<feature type="non-terminal residue" evidence="1">
    <location>
        <position position="1"/>
    </location>
</feature>
<comment type="caution">
    <text evidence="1">The sequence shown here is derived from an EMBL/GenBank/DDBJ whole genome shotgun (WGS) entry which is preliminary data.</text>
</comment>
<feature type="non-terminal residue" evidence="1">
    <location>
        <position position="104"/>
    </location>
</feature>
<name>A0A9P6APM0_9AGAM</name>
<dbReference type="AlphaFoldDB" id="A0A9P6APM0"/>
<evidence type="ECO:0000313" key="2">
    <source>
        <dbReference type="Proteomes" id="UP000886523"/>
    </source>
</evidence>